<evidence type="ECO:0000313" key="2">
    <source>
        <dbReference type="EMBL" id="GAA4036692.1"/>
    </source>
</evidence>
<evidence type="ECO:0000313" key="3">
    <source>
        <dbReference type="Proteomes" id="UP001424459"/>
    </source>
</evidence>
<proteinExistence type="predicted"/>
<dbReference type="EMBL" id="BAABBR010000001">
    <property type="protein sequence ID" value="GAA4036692.1"/>
    <property type="molecule type" value="Genomic_DNA"/>
</dbReference>
<dbReference type="Proteomes" id="UP001424459">
    <property type="component" value="Unassembled WGS sequence"/>
</dbReference>
<protein>
    <recommendedName>
        <fullName evidence="1">PilZ domain-containing protein</fullName>
    </recommendedName>
</protein>
<dbReference type="InterPro" id="IPR009875">
    <property type="entry name" value="PilZ_domain"/>
</dbReference>
<evidence type="ECO:0000259" key="1">
    <source>
        <dbReference type="Pfam" id="PF07238"/>
    </source>
</evidence>
<organism evidence="2 3">
    <name type="scientific">Sphingomonas rosea</name>
    <dbReference type="NCBI Taxonomy" id="335605"/>
    <lineage>
        <taxon>Bacteria</taxon>
        <taxon>Pseudomonadati</taxon>
        <taxon>Pseudomonadota</taxon>
        <taxon>Alphaproteobacteria</taxon>
        <taxon>Sphingomonadales</taxon>
        <taxon>Sphingomonadaceae</taxon>
        <taxon>Sphingomonas</taxon>
    </lineage>
</organism>
<reference evidence="3" key="1">
    <citation type="journal article" date="2019" name="Int. J. Syst. Evol. Microbiol.">
        <title>The Global Catalogue of Microorganisms (GCM) 10K type strain sequencing project: providing services to taxonomists for standard genome sequencing and annotation.</title>
        <authorList>
            <consortium name="The Broad Institute Genomics Platform"/>
            <consortium name="The Broad Institute Genome Sequencing Center for Infectious Disease"/>
            <person name="Wu L."/>
            <person name="Ma J."/>
        </authorList>
    </citation>
    <scope>NUCLEOTIDE SEQUENCE [LARGE SCALE GENOMIC DNA]</scope>
    <source>
        <strain evidence="3">JCM 17564</strain>
    </source>
</reference>
<name>A0ABP7U6A7_9SPHN</name>
<dbReference type="Pfam" id="PF07238">
    <property type="entry name" value="PilZ"/>
    <property type="match status" value="1"/>
</dbReference>
<dbReference type="Gene3D" id="2.40.10.220">
    <property type="entry name" value="predicted glycosyltransferase like domains"/>
    <property type="match status" value="1"/>
</dbReference>
<gene>
    <name evidence="2" type="ORF">GCM10022281_16610</name>
</gene>
<dbReference type="RefSeq" id="WP_344696606.1">
    <property type="nucleotide sequence ID" value="NZ_BAABBR010000001.1"/>
</dbReference>
<keyword evidence="3" id="KW-1185">Reference proteome</keyword>
<comment type="caution">
    <text evidence="2">The sequence shown here is derived from an EMBL/GenBank/DDBJ whole genome shotgun (WGS) entry which is preliminary data.</text>
</comment>
<accession>A0ABP7U6A7</accession>
<dbReference type="SUPFAM" id="SSF141371">
    <property type="entry name" value="PilZ domain-like"/>
    <property type="match status" value="1"/>
</dbReference>
<sequence>MKFYLIALLLSGMDESTQVQNRRERRSNVLLTAFVELSGQSLAVKLRNLSADGALVEADSLPVEGAEIRFRRGDLIVAGKVIWVRGTRAGINFHTPLTPELLLRHVPTPRPRVTADFRRPGLASKPLTLSERVAASRWVTPIAPDSPGE</sequence>
<feature type="domain" description="PilZ" evidence="1">
    <location>
        <begin position="20"/>
        <end position="101"/>
    </location>
</feature>